<accession>A0A2A6C7Q3</accession>
<reference evidence="2" key="1">
    <citation type="journal article" date="2008" name="Nat. Genet.">
        <title>The Pristionchus pacificus genome provides a unique perspective on nematode lifestyle and parasitism.</title>
        <authorList>
            <person name="Dieterich C."/>
            <person name="Clifton S.W."/>
            <person name="Schuster L.N."/>
            <person name="Chinwalla A."/>
            <person name="Delehaunty K."/>
            <person name="Dinkelacker I."/>
            <person name="Fulton L."/>
            <person name="Fulton R."/>
            <person name="Godfrey J."/>
            <person name="Minx P."/>
            <person name="Mitreva M."/>
            <person name="Roeseler W."/>
            <person name="Tian H."/>
            <person name="Witte H."/>
            <person name="Yang S.P."/>
            <person name="Wilson R.K."/>
            <person name="Sommer R.J."/>
        </authorList>
    </citation>
    <scope>NUCLEOTIDE SEQUENCE [LARGE SCALE GENOMIC DNA]</scope>
    <source>
        <strain evidence="2">PS312</strain>
    </source>
</reference>
<evidence type="ECO:0000313" key="2">
    <source>
        <dbReference type="Proteomes" id="UP000005239"/>
    </source>
</evidence>
<name>A0A2A6C7Q3_PRIPA</name>
<dbReference type="Proteomes" id="UP000005239">
    <property type="component" value="Unassembled WGS sequence"/>
</dbReference>
<dbReference type="AlphaFoldDB" id="A0A2A6C7Q3"/>
<protein>
    <submittedName>
        <fullName evidence="1">Uncharacterized protein</fullName>
    </submittedName>
</protein>
<organism evidence="1 2">
    <name type="scientific">Pristionchus pacificus</name>
    <name type="common">Parasitic nematode worm</name>
    <dbReference type="NCBI Taxonomy" id="54126"/>
    <lineage>
        <taxon>Eukaryota</taxon>
        <taxon>Metazoa</taxon>
        <taxon>Ecdysozoa</taxon>
        <taxon>Nematoda</taxon>
        <taxon>Chromadorea</taxon>
        <taxon>Rhabditida</taxon>
        <taxon>Rhabditina</taxon>
        <taxon>Diplogasteromorpha</taxon>
        <taxon>Diplogasteroidea</taxon>
        <taxon>Neodiplogasteridae</taxon>
        <taxon>Pristionchus</taxon>
    </lineage>
</organism>
<gene>
    <name evidence="1" type="primary">WBGene00273072</name>
</gene>
<sequence>MEGYGRGTLDARTLTADAPCDHLRNTGALPMQPNLADVICKKKYDCDCSIRSAASSAPNFCPAQSNTVIEWRGRGLPGSWNGADDRLLTCPGWNFLLCVTEHLRRILSFWRPIASVN</sequence>
<evidence type="ECO:0000313" key="1">
    <source>
        <dbReference type="EnsemblMetazoa" id="PPA34703.1"/>
    </source>
</evidence>
<keyword evidence="2" id="KW-1185">Reference proteome</keyword>
<dbReference type="EnsemblMetazoa" id="PPA34703.1">
    <property type="protein sequence ID" value="PPA34703.1"/>
    <property type="gene ID" value="WBGene00273072"/>
</dbReference>
<accession>A0A8R1YRL2</accession>
<proteinExistence type="predicted"/>
<reference evidence="1" key="2">
    <citation type="submission" date="2022-06" db="UniProtKB">
        <authorList>
            <consortium name="EnsemblMetazoa"/>
        </authorList>
    </citation>
    <scope>IDENTIFICATION</scope>
    <source>
        <strain evidence="1">PS312</strain>
    </source>
</reference>